<gene>
    <name evidence="1" type="ORF">C9994_13830</name>
</gene>
<organism evidence="1 2">
    <name type="scientific">Marivirga lumbricoides</name>
    <dbReference type="NCBI Taxonomy" id="1046115"/>
    <lineage>
        <taxon>Bacteria</taxon>
        <taxon>Pseudomonadati</taxon>
        <taxon>Bacteroidota</taxon>
        <taxon>Cytophagia</taxon>
        <taxon>Cytophagales</taxon>
        <taxon>Marivirgaceae</taxon>
        <taxon>Marivirga</taxon>
    </lineage>
</organism>
<dbReference type="AlphaFoldDB" id="A0A2T4DFF5"/>
<proteinExistence type="predicted"/>
<accession>A0A2T4DFF5</accession>
<comment type="caution">
    <text evidence="1">The sequence shown here is derived from an EMBL/GenBank/DDBJ whole genome shotgun (WGS) entry which is preliminary data.</text>
</comment>
<name>A0A2T4DFF5_9BACT</name>
<dbReference type="Proteomes" id="UP000240608">
    <property type="component" value="Unassembled WGS sequence"/>
</dbReference>
<evidence type="ECO:0000313" key="1">
    <source>
        <dbReference type="EMBL" id="PTB92581.1"/>
    </source>
</evidence>
<dbReference type="EMBL" id="PYVU01000211">
    <property type="protein sequence ID" value="PTB92581.1"/>
    <property type="molecule type" value="Genomic_DNA"/>
</dbReference>
<sequence length="154" mass="18645">MIFEQYLNDIQEFLQLKQNLDVERVDDLILCVSHKEYEFPIFTLNYELEEVKIGISNVQEYYPVEELEKAIWRFLTLLTQNIRITAYYKGNFFYRGKFDVIDNQGNVYYFGEIMTWLFPFWKKSRLKVKELQALLTIEEIEERFINLKVAANKV</sequence>
<evidence type="ECO:0000313" key="2">
    <source>
        <dbReference type="Proteomes" id="UP000240608"/>
    </source>
</evidence>
<protein>
    <submittedName>
        <fullName evidence="1">Uncharacterized protein</fullName>
    </submittedName>
</protein>
<reference evidence="1 2" key="1">
    <citation type="submission" date="2018-03" db="EMBL/GenBank/DDBJ databases">
        <title>Cross-interface Injection: A General Nanoliter Liquid Handling Method Applied to Single Cells Genome Amplification Automated Nanoliter Liquid Handling Applied to Single Cell Multiple Displacement Amplification.</title>
        <authorList>
            <person name="Yun J."/>
            <person name="Xu P."/>
            <person name="Xu J."/>
            <person name="Dai X."/>
            <person name="Wang Y."/>
            <person name="Zheng X."/>
            <person name="Cao C."/>
            <person name="Yi Q."/>
            <person name="Zhu Y."/>
            <person name="Wang L."/>
            <person name="Dong Z."/>
            <person name="Huang Y."/>
            <person name="Huang L."/>
            <person name="Du W."/>
        </authorList>
    </citation>
    <scope>NUCLEOTIDE SEQUENCE [LARGE SCALE GENOMIC DNA]</scope>
    <source>
        <strain evidence="1 2">Z-D1-2</strain>
    </source>
</reference>